<keyword evidence="4" id="KW-1185">Reference proteome</keyword>
<proteinExistence type="predicted"/>
<protein>
    <submittedName>
        <fullName evidence="3">DUF6332 family protein</fullName>
    </submittedName>
</protein>
<feature type="transmembrane region" description="Helical" evidence="2">
    <location>
        <begin position="62"/>
        <end position="83"/>
    </location>
</feature>
<dbReference type="RefSeq" id="WP_311674890.1">
    <property type="nucleotide sequence ID" value="NZ_JAVREQ010000020.1"/>
</dbReference>
<keyword evidence="2" id="KW-1133">Transmembrane helix</keyword>
<reference evidence="4" key="1">
    <citation type="submission" date="2023-07" db="EMBL/GenBank/DDBJ databases">
        <title>30 novel species of actinomycetes from the DSMZ collection.</title>
        <authorList>
            <person name="Nouioui I."/>
        </authorList>
    </citation>
    <scope>NUCLEOTIDE SEQUENCE [LARGE SCALE GENOMIC DNA]</scope>
    <source>
        <strain evidence="4">DSM 42041</strain>
    </source>
</reference>
<evidence type="ECO:0000313" key="3">
    <source>
        <dbReference type="EMBL" id="MDT0381209.1"/>
    </source>
</evidence>
<organism evidence="3 4">
    <name type="scientific">Streptomyces hazeniae</name>
    <dbReference type="NCBI Taxonomy" id="3075538"/>
    <lineage>
        <taxon>Bacteria</taxon>
        <taxon>Bacillati</taxon>
        <taxon>Actinomycetota</taxon>
        <taxon>Actinomycetes</taxon>
        <taxon>Kitasatosporales</taxon>
        <taxon>Streptomycetaceae</taxon>
        <taxon>Streptomyces</taxon>
    </lineage>
</organism>
<evidence type="ECO:0000256" key="2">
    <source>
        <dbReference type="SAM" id="Phobius"/>
    </source>
</evidence>
<gene>
    <name evidence="3" type="ORF">RM572_20845</name>
</gene>
<comment type="caution">
    <text evidence="3">The sequence shown here is derived from an EMBL/GenBank/DDBJ whole genome shotgun (WGS) entry which is preliminary data.</text>
</comment>
<evidence type="ECO:0000313" key="4">
    <source>
        <dbReference type="Proteomes" id="UP001183414"/>
    </source>
</evidence>
<sequence length="105" mass="11504">MEAEQQAGRARRADGRGPRPRAEREAAAVEIVFALLSGGLLAGLVFLAVASPTLFDGASDGWLRTAQWLGSWVFILRVVWVLVKWHERREAAPQPSQPGRTNPDS</sequence>
<dbReference type="EMBL" id="JAVREQ010000020">
    <property type="protein sequence ID" value="MDT0381209.1"/>
    <property type="molecule type" value="Genomic_DNA"/>
</dbReference>
<evidence type="ECO:0000256" key="1">
    <source>
        <dbReference type="SAM" id="MobiDB-lite"/>
    </source>
</evidence>
<keyword evidence="2" id="KW-0812">Transmembrane</keyword>
<feature type="transmembrane region" description="Helical" evidence="2">
    <location>
        <begin position="26"/>
        <end position="50"/>
    </location>
</feature>
<dbReference type="InterPro" id="IPR046295">
    <property type="entry name" value="DUF6332"/>
</dbReference>
<feature type="compositionally biased region" description="Basic and acidic residues" evidence="1">
    <location>
        <begin position="11"/>
        <end position="21"/>
    </location>
</feature>
<feature type="region of interest" description="Disordered" evidence="1">
    <location>
        <begin position="1"/>
        <end position="21"/>
    </location>
</feature>
<dbReference type="Pfam" id="PF19857">
    <property type="entry name" value="DUF6332"/>
    <property type="match status" value="1"/>
</dbReference>
<dbReference type="Proteomes" id="UP001183414">
    <property type="component" value="Unassembled WGS sequence"/>
</dbReference>
<name>A0ABU2NW41_9ACTN</name>
<keyword evidence="2" id="KW-0472">Membrane</keyword>
<accession>A0ABU2NW41</accession>